<name>A0ABV8FN08_9ACTN</name>
<dbReference type="InterPro" id="IPR037050">
    <property type="entry name" value="DUF1254_sf"/>
</dbReference>
<evidence type="ECO:0000259" key="1">
    <source>
        <dbReference type="Pfam" id="PF06742"/>
    </source>
</evidence>
<feature type="domain" description="DUF1214" evidence="1">
    <location>
        <begin position="320"/>
        <end position="426"/>
    </location>
</feature>
<dbReference type="InterPro" id="IPR010679">
    <property type="entry name" value="DUF1254"/>
</dbReference>
<dbReference type="EMBL" id="JBHSBH010000010">
    <property type="protein sequence ID" value="MFC3997445.1"/>
    <property type="molecule type" value="Genomic_DNA"/>
</dbReference>
<keyword evidence="4" id="KW-1185">Reference proteome</keyword>
<dbReference type="InterPro" id="IPR037049">
    <property type="entry name" value="DUF1214_C_sf"/>
</dbReference>
<feature type="domain" description="DUF1254" evidence="2">
    <location>
        <begin position="43"/>
        <end position="172"/>
    </location>
</feature>
<dbReference type="PANTHER" id="PTHR36509">
    <property type="entry name" value="BLL3101 PROTEIN"/>
    <property type="match status" value="1"/>
</dbReference>
<dbReference type="Pfam" id="PF06863">
    <property type="entry name" value="DUF1254"/>
    <property type="match status" value="1"/>
</dbReference>
<sequence length="457" mass="50466">MPRSALQDLAADAYVYGFPLVFDLTQVTRLVRDGVGTLPPARFNTFAHARTLTGPEDAFVSVNNDVVHSVAQLDLSGGPLKLHVPPTGGAYYVLQFVDAWTNSFAYVGRRASGTWEADYLLVPPGWQGEPPEGTEVIEAPTAIASIVGRFACNGDEDLARVTALQQRLTLTPLRGNSRPKGIPPITRGVAPGLEFFERLRTWTAAFPPPKSDQAYERRFVPLGLCDSRSPFVSPDATRAAVLRAGLRDGQRRVEEATRPAPGEEPGAWRSGLHLFDYNCELLGPGTIDGPQWRIADRDRARLVRAVAAHTDLWGNHGYESVHAHTLTDSEGLPLDGRNPYTLRFEVPPPVEAFWSLTVYTEPEGHLVDNPIQRYSIGDRTPGLRTARDGSLTLHLRHDRPSGLEADNWLPTPEGPFRPVIRLYQPHASVLDGGYRLPALTPTRPYRRGRHVGRPRPF</sequence>
<evidence type="ECO:0000313" key="3">
    <source>
        <dbReference type="EMBL" id="MFC3997445.1"/>
    </source>
</evidence>
<dbReference type="Pfam" id="PF06742">
    <property type="entry name" value="DUF1214"/>
    <property type="match status" value="1"/>
</dbReference>
<proteinExistence type="predicted"/>
<organism evidence="3 4">
    <name type="scientific">Nocardiopsis sediminis</name>
    <dbReference type="NCBI Taxonomy" id="1778267"/>
    <lineage>
        <taxon>Bacteria</taxon>
        <taxon>Bacillati</taxon>
        <taxon>Actinomycetota</taxon>
        <taxon>Actinomycetes</taxon>
        <taxon>Streptosporangiales</taxon>
        <taxon>Nocardiopsidaceae</taxon>
        <taxon>Nocardiopsis</taxon>
    </lineage>
</organism>
<gene>
    <name evidence="3" type="ORF">ACFOVU_16050</name>
</gene>
<dbReference type="SUPFAM" id="SSF160935">
    <property type="entry name" value="VPA0735-like"/>
    <property type="match status" value="1"/>
</dbReference>
<accession>A0ABV8FN08</accession>
<dbReference type="InterPro" id="IPR010621">
    <property type="entry name" value="DUF1214"/>
</dbReference>
<dbReference type="Proteomes" id="UP001595847">
    <property type="component" value="Unassembled WGS sequence"/>
</dbReference>
<evidence type="ECO:0000259" key="2">
    <source>
        <dbReference type="Pfam" id="PF06863"/>
    </source>
</evidence>
<protein>
    <submittedName>
        <fullName evidence="3">DUF1254 domain-containing protein</fullName>
    </submittedName>
</protein>
<dbReference type="Gene3D" id="2.60.120.600">
    <property type="entry name" value="Domain of unknown function DUF1214, C-terminal domain"/>
    <property type="match status" value="1"/>
</dbReference>
<comment type="caution">
    <text evidence="3">The sequence shown here is derived from an EMBL/GenBank/DDBJ whole genome shotgun (WGS) entry which is preliminary data.</text>
</comment>
<dbReference type="Gene3D" id="2.60.40.1610">
    <property type="entry name" value="Domain of unknown function DUF1254"/>
    <property type="match status" value="1"/>
</dbReference>
<reference evidence="4" key="1">
    <citation type="journal article" date="2019" name="Int. J. Syst. Evol. Microbiol.">
        <title>The Global Catalogue of Microorganisms (GCM) 10K type strain sequencing project: providing services to taxonomists for standard genome sequencing and annotation.</title>
        <authorList>
            <consortium name="The Broad Institute Genomics Platform"/>
            <consortium name="The Broad Institute Genome Sequencing Center for Infectious Disease"/>
            <person name="Wu L."/>
            <person name="Ma J."/>
        </authorList>
    </citation>
    <scope>NUCLEOTIDE SEQUENCE [LARGE SCALE GENOMIC DNA]</scope>
    <source>
        <strain evidence="4">TBRC 1826</strain>
    </source>
</reference>
<evidence type="ECO:0000313" key="4">
    <source>
        <dbReference type="Proteomes" id="UP001595847"/>
    </source>
</evidence>
<dbReference type="RefSeq" id="WP_378534418.1">
    <property type="nucleotide sequence ID" value="NZ_JBHSBH010000010.1"/>
</dbReference>
<dbReference type="PANTHER" id="PTHR36509:SF2">
    <property type="entry name" value="BLL3101 PROTEIN"/>
    <property type="match status" value="1"/>
</dbReference>